<dbReference type="AlphaFoldDB" id="A0AAE0EVJ3"/>
<sequence>MIKFRDAPFGLLEQSGEHSVDVMAHPTRAATMSVTGAATWRVKPAAQARRRVFLEGRLAGAGRAARVSPGQHQLGKRGCARRDGRQGFFCSAKLRHGVQPATELAGVLLPRVSDGEQVDLGAALSSSTGKTMLVLGTHAADFNMVEYAQRVRAFWPLLQEKGVTRCLMIVNGEATSCLKLAELLDIPEAIELFSDPTGEAGRSFGVSRGWRPDDNSLNPRLKLTVMGIGFGPPWMTLPAVLTGYFGNPRGRREWIEAALQQGQLAGRWPNALHLNPVDGSIIGNKFNAVPFFGGWGRRPFELATLRLQNLLNVQLKHWSTLKPVDDRCLTQLGGCTVVGPGGEPLYSWLDQGLCDVPDFNKLLASLK</sequence>
<evidence type="ECO:0000313" key="2">
    <source>
        <dbReference type="Proteomes" id="UP001190700"/>
    </source>
</evidence>
<accession>A0AAE0EVJ3</accession>
<organism evidence="1 2">
    <name type="scientific">Cymbomonas tetramitiformis</name>
    <dbReference type="NCBI Taxonomy" id="36881"/>
    <lineage>
        <taxon>Eukaryota</taxon>
        <taxon>Viridiplantae</taxon>
        <taxon>Chlorophyta</taxon>
        <taxon>Pyramimonadophyceae</taxon>
        <taxon>Pyramimonadales</taxon>
        <taxon>Pyramimonadaceae</taxon>
        <taxon>Cymbomonas</taxon>
    </lineage>
</organism>
<evidence type="ECO:0000313" key="1">
    <source>
        <dbReference type="EMBL" id="KAK3241612.1"/>
    </source>
</evidence>
<name>A0AAE0EVJ3_9CHLO</name>
<dbReference type="EMBL" id="LGRX02033359">
    <property type="protein sequence ID" value="KAK3241612.1"/>
    <property type="molecule type" value="Genomic_DNA"/>
</dbReference>
<dbReference type="Proteomes" id="UP001190700">
    <property type="component" value="Unassembled WGS sequence"/>
</dbReference>
<keyword evidence="2" id="KW-1185">Reference proteome</keyword>
<proteinExistence type="predicted"/>
<comment type="caution">
    <text evidence="1">The sequence shown here is derived from an EMBL/GenBank/DDBJ whole genome shotgun (WGS) entry which is preliminary data.</text>
</comment>
<protein>
    <submittedName>
        <fullName evidence="1">Uncharacterized protein</fullName>
    </submittedName>
</protein>
<reference evidence="1 2" key="1">
    <citation type="journal article" date="2015" name="Genome Biol. Evol.">
        <title>Comparative Genomics of a Bacterivorous Green Alga Reveals Evolutionary Causalities and Consequences of Phago-Mixotrophic Mode of Nutrition.</title>
        <authorList>
            <person name="Burns J.A."/>
            <person name="Paasch A."/>
            <person name="Narechania A."/>
            <person name="Kim E."/>
        </authorList>
    </citation>
    <scope>NUCLEOTIDE SEQUENCE [LARGE SCALE GENOMIC DNA]</scope>
    <source>
        <strain evidence="1 2">PLY_AMNH</strain>
    </source>
</reference>
<gene>
    <name evidence="1" type="ORF">CYMTET_48638</name>
</gene>